<dbReference type="SUPFAM" id="SSF51717">
    <property type="entry name" value="Dihydropteroate synthetase-like"/>
    <property type="match status" value="1"/>
</dbReference>
<comment type="cofactor">
    <cofactor evidence="2">
        <name>Mg(2+)</name>
        <dbReference type="ChEBI" id="CHEBI:18420"/>
    </cofactor>
</comment>
<keyword evidence="5 10" id="KW-0808">Transferase</keyword>
<evidence type="ECO:0000256" key="7">
    <source>
        <dbReference type="ARBA" id="ARBA00022842"/>
    </source>
</evidence>
<comment type="caution">
    <text evidence="10">The sequence shown here is derived from an EMBL/GenBank/DDBJ whole genome shotgun (WGS) entry which is preliminary data.</text>
</comment>
<gene>
    <name evidence="10" type="primary">folP</name>
    <name evidence="10" type="ORF">PHAMO_10322</name>
</gene>
<dbReference type="EC" id="2.5.1.15" evidence="4"/>
<organism evidence="10 11">
    <name type="scientific">Magnetospirillum molischianum DSM 120</name>
    <dbReference type="NCBI Taxonomy" id="1150626"/>
    <lineage>
        <taxon>Bacteria</taxon>
        <taxon>Pseudomonadati</taxon>
        <taxon>Pseudomonadota</taxon>
        <taxon>Alphaproteobacteria</taxon>
        <taxon>Rhodospirillales</taxon>
        <taxon>Rhodospirillaceae</taxon>
        <taxon>Magnetospirillum</taxon>
    </lineage>
</organism>
<dbReference type="GO" id="GO:0005829">
    <property type="term" value="C:cytosol"/>
    <property type="evidence" value="ECO:0007669"/>
    <property type="project" value="TreeGrafter"/>
</dbReference>
<evidence type="ECO:0000313" key="10">
    <source>
        <dbReference type="EMBL" id="CCG39897.1"/>
    </source>
</evidence>
<reference evidence="10 11" key="1">
    <citation type="journal article" date="2012" name="J. Bacteriol.">
        <title>Draft Genome Sequence of the Purple Photosynthetic Bacterium Phaeospirillum molischianum DSM120, a Particularly Versatile Bacterium.</title>
        <authorList>
            <person name="Duquesne K."/>
            <person name="Prima V."/>
            <person name="Ji B."/>
            <person name="Rouy Z."/>
            <person name="Medigue C."/>
            <person name="Talla E."/>
            <person name="Sturgis J.N."/>
        </authorList>
    </citation>
    <scope>NUCLEOTIDE SEQUENCE [LARGE SCALE GENOMIC DNA]</scope>
    <source>
        <strain evidence="11">DSM120</strain>
    </source>
</reference>
<dbReference type="GO" id="GO:0046654">
    <property type="term" value="P:tetrahydrofolate biosynthetic process"/>
    <property type="evidence" value="ECO:0007669"/>
    <property type="project" value="TreeGrafter"/>
</dbReference>
<dbReference type="InterPro" id="IPR011005">
    <property type="entry name" value="Dihydropteroate_synth-like_sf"/>
</dbReference>
<keyword evidence="7" id="KW-0460">Magnesium</keyword>
<dbReference type="CDD" id="cd00739">
    <property type="entry name" value="DHPS"/>
    <property type="match status" value="1"/>
</dbReference>
<evidence type="ECO:0000256" key="6">
    <source>
        <dbReference type="ARBA" id="ARBA00022723"/>
    </source>
</evidence>
<dbReference type="EMBL" id="CAHP01000001">
    <property type="protein sequence ID" value="CCG39897.1"/>
    <property type="molecule type" value="Genomic_DNA"/>
</dbReference>
<comment type="pathway">
    <text evidence="3">Cofactor biosynthesis; tetrahydrofolate biosynthesis; 7,8-dihydrofolate from 2-amino-4-hydroxy-6-hydroxymethyl-7,8-dihydropteridine diphosphate and 4-aminobenzoate: step 1/2.</text>
</comment>
<dbReference type="eggNOG" id="COG0294">
    <property type="taxonomic scope" value="Bacteria"/>
</dbReference>
<dbReference type="Proteomes" id="UP000004169">
    <property type="component" value="Unassembled WGS sequence"/>
</dbReference>
<keyword evidence="11" id="KW-1185">Reference proteome</keyword>
<dbReference type="InterPro" id="IPR000489">
    <property type="entry name" value="Pterin-binding_dom"/>
</dbReference>
<dbReference type="PROSITE" id="PS50972">
    <property type="entry name" value="PTERIN_BINDING"/>
    <property type="match status" value="1"/>
</dbReference>
<dbReference type="Gene3D" id="3.20.20.20">
    <property type="entry name" value="Dihydropteroate synthase-like"/>
    <property type="match status" value="1"/>
</dbReference>
<dbReference type="PANTHER" id="PTHR20941">
    <property type="entry name" value="FOLATE SYNTHESIS PROTEINS"/>
    <property type="match status" value="1"/>
</dbReference>
<keyword evidence="8" id="KW-0289">Folate biosynthesis</keyword>
<dbReference type="STRING" id="1150626.PHAMO_10322"/>
<evidence type="ECO:0000256" key="5">
    <source>
        <dbReference type="ARBA" id="ARBA00022679"/>
    </source>
</evidence>
<proteinExistence type="predicted"/>
<name>H8FNF9_MAGML</name>
<dbReference type="PANTHER" id="PTHR20941:SF1">
    <property type="entry name" value="FOLIC ACID SYNTHESIS PROTEIN FOL1"/>
    <property type="match status" value="1"/>
</dbReference>
<dbReference type="NCBIfam" id="TIGR01496">
    <property type="entry name" value="DHPS"/>
    <property type="match status" value="1"/>
</dbReference>
<keyword evidence="6" id="KW-0479">Metal-binding</keyword>
<evidence type="ECO:0000313" key="11">
    <source>
        <dbReference type="Proteomes" id="UP000004169"/>
    </source>
</evidence>
<comment type="catalytic activity">
    <reaction evidence="1">
        <text>(7,8-dihydropterin-6-yl)methyl diphosphate + 4-aminobenzoate = 7,8-dihydropteroate + diphosphate</text>
        <dbReference type="Rhea" id="RHEA:19949"/>
        <dbReference type="ChEBI" id="CHEBI:17836"/>
        <dbReference type="ChEBI" id="CHEBI:17839"/>
        <dbReference type="ChEBI" id="CHEBI:33019"/>
        <dbReference type="ChEBI" id="CHEBI:72950"/>
        <dbReference type="EC" id="2.5.1.15"/>
    </reaction>
</comment>
<sequence>MVPSQSLGPDPVAAVTPVASAFHRSPALPRGFALEGVDLSRSLYLLPTGIVGGEQAAAAVVAGHGWPIADGTLAFTALAVILRRPGGGATLSIAPFAEAVTWAEREHPDLCRHVSDCLHRIGRRRPAWGGVPMETPVVMGIVNVTPDSFSDGGEAFGTEPAIARALALIEAGATIIDVGGESTRPGADPISPEEEERRVVPVVRALAERGIVVSIDTRHARVMAATVAAGARIINDVTGLAGDPDSPRVAASGGAAVCLMHMLGDDPRTMQADPRYECAPLDLLDQMEERIATAEQAGIDRARLCVDPGIGFGKTAEHNAQILGSLGLLHRFGCPVLLGVSRKSFVSHLSQGEPPRQRLPGTLAANVAGLDAGVQILRVHDVAETVQALRIWQAMRAGA</sequence>
<dbReference type="GO" id="GO:0004156">
    <property type="term" value="F:dihydropteroate synthase activity"/>
    <property type="evidence" value="ECO:0007669"/>
    <property type="project" value="UniProtKB-EC"/>
</dbReference>
<evidence type="ECO:0000256" key="4">
    <source>
        <dbReference type="ARBA" id="ARBA00012458"/>
    </source>
</evidence>
<feature type="domain" description="Pterin-binding" evidence="9">
    <location>
        <begin position="136"/>
        <end position="390"/>
    </location>
</feature>
<evidence type="ECO:0000256" key="2">
    <source>
        <dbReference type="ARBA" id="ARBA00001946"/>
    </source>
</evidence>
<dbReference type="PROSITE" id="PS00793">
    <property type="entry name" value="DHPS_2"/>
    <property type="match status" value="1"/>
</dbReference>
<evidence type="ECO:0000259" key="9">
    <source>
        <dbReference type="PROSITE" id="PS50972"/>
    </source>
</evidence>
<dbReference type="InterPro" id="IPR045031">
    <property type="entry name" value="DHP_synth-like"/>
</dbReference>
<dbReference type="PROSITE" id="PS00792">
    <property type="entry name" value="DHPS_1"/>
    <property type="match status" value="1"/>
</dbReference>
<dbReference type="GO" id="GO:0046872">
    <property type="term" value="F:metal ion binding"/>
    <property type="evidence" value="ECO:0007669"/>
    <property type="project" value="UniProtKB-KW"/>
</dbReference>
<evidence type="ECO:0000256" key="8">
    <source>
        <dbReference type="ARBA" id="ARBA00022909"/>
    </source>
</evidence>
<evidence type="ECO:0000256" key="1">
    <source>
        <dbReference type="ARBA" id="ARBA00000012"/>
    </source>
</evidence>
<dbReference type="InterPro" id="IPR006390">
    <property type="entry name" value="DHP_synth_dom"/>
</dbReference>
<dbReference type="AlphaFoldDB" id="H8FNF9"/>
<evidence type="ECO:0000256" key="3">
    <source>
        <dbReference type="ARBA" id="ARBA00004763"/>
    </source>
</evidence>
<dbReference type="GO" id="GO:0046656">
    <property type="term" value="P:folic acid biosynthetic process"/>
    <property type="evidence" value="ECO:0007669"/>
    <property type="project" value="UniProtKB-KW"/>
</dbReference>
<dbReference type="Pfam" id="PF00809">
    <property type="entry name" value="Pterin_bind"/>
    <property type="match status" value="1"/>
</dbReference>
<protein>
    <recommendedName>
        <fullName evidence="4">dihydropteroate synthase</fullName>
        <ecNumber evidence="4">2.5.1.15</ecNumber>
    </recommendedName>
</protein>
<accession>H8FNF9</accession>